<feature type="chain" id="PRO_5014459271" evidence="1">
    <location>
        <begin position="26"/>
        <end position="119"/>
    </location>
</feature>
<dbReference type="AlphaFoldDB" id="A0A2K3DXW7"/>
<feature type="signal peptide" evidence="1">
    <location>
        <begin position="1"/>
        <end position="25"/>
    </location>
</feature>
<dbReference type="OrthoDB" id="538067at2759"/>
<dbReference type="Gramene" id="PNW85365">
    <property type="protein sequence ID" value="PNW85365"/>
    <property type="gene ID" value="CHLRE_03g183000v5"/>
</dbReference>
<dbReference type="InParanoid" id="A0A2K3DXW7"/>
<dbReference type="RefSeq" id="XP_042926197.1">
    <property type="nucleotide sequence ID" value="XM_043061068.1"/>
</dbReference>
<keyword evidence="3" id="KW-1185">Reference proteome</keyword>
<evidence type="ECO:0000313" key="2">
    <source>
        <dbReference type="EMBL" id="PNW85365.1"/>
    </source>
</evidence>
<dbReference type="KEGG" id="cre:CHLRE_03g183000v5"/>
<evidence type="ECO:0000256" key="1">
    <source>
        <dbReference type="SAM" id="SignalP"/>
    </source>
</evidence>
<gene>
    <name evidence="2" type="ORF">CHLRE_03g183000v5</name>
</gene>
<reference evidence="2 3" key="1">
    <citation type="journal article" date="2007" name="Science">
        <title>The Chlamydomonas genome reveals the evolution of key animal and plant functions.</title>
        <authorList>
            <person name="Merchant S.S."/>
            <person name="Prochnik S.E."/>
            <person name="Vallon O."/>
            <person name="Harris E.H."/>
            <person name="Karpowicz S.J."/>
            <person name="Witman G.B."/>
            <person name="Terry A."/>
            <person name="Salamov A."/>
            <person name="Fritz-Laylin L.K."/>
            <person name="Marechal-Drouard L."/>
            <person name="Marshall W.F."/>
            <person name="Qu L.H."/>
            <person name="Nelson D.R."/>
            <person name="Sanderfoot A.A."/>
            <person name="Spalding M.H."/>
            <person name="Kapitonov V.V."/>
            <person name="Ren Q."/>
            <person name="Ferris P."/>
            <person name="Lindquist E."/>
            <person name="Shapiro H."/>
            <person name="Lucas S.M."/>
            <person name="Grimwood J."/>
            <person name="Schmutz J."/>
            <person name="Cardol P."/>
            <person name="Cerutti H."/>
            <person name="Chanfreau G."/>
            <person name="Chen C.L."/>
            <person name="Cognat V."/>
            <person name="Croft M.T."/>
            <person name="Dent R."/>
            <person name="Dutcher S."/>
            <person name="Fernandez E."/>
            <person name="Fukuzawa H."/>
            <person name="Gonzalez-Ballester D."/>
            <person name="Gonzalez-Halphen D."/>
            <person name="Hallmann A."/>
            <person name="Hanikenne M."/>
            <person name="Hippler M."/>
            <person name="Inwood W."/>
            <person name="Jabbari K."/>
            <person name="Kalanon M."/>
            <person name="Kuras R."/>
            <person name="Lefebvre P.A."/>
            <person name="Lemaire S.D."/>
            <person name="Lobanov A.V."/>
            <person name="Lohr M."/>
            <person name="Manuell A."/>
            <person name="Meier I."/>
            <person name="Mets L."/>
            <person name="Mittag M."/>
            <person name="Mittelmeier T."/>
            <person name="Moroney J.V."/>
            <person name="Moseley J."/>
            <person name="Napoli C."/>
            <person name="Nedelcu A.M."/>
            <person name="Niyogi K."/>
            <person name="Novoselov S.V."/>
            <person name="Paulsen I.T."/>
            <person name="Pazour G."/>
            <person name="Purton S."/>
            <person name="Ral J.P."/>
            <person name="Riano-Pachon D.M."/>
            <person name="Riekhof W."/>
            <person name="Rymarquis L."/>
            <person name="Schroda M."/>
            <person name="Stern D."/>
            <person name="Umen J."/>
            <person name="Willows R."/>
            <person name="Wilson N."/>
            <person name="Zimmer S.L."/>
            <person name="Allmer J."/>
            <person name="Balk J."/>
            <person name="Bisova K."/>
            <person name="Chen C.J."/>
            <person name="Elias M."/>
            <person name="Gendler K."/>
            <person name="Hauser C."/>
            <person name="Lamb M.R."/>
            <person name="Ledford H."/>
            <person name="Long J.C."/>
            <person name="Minagawa J."/>
            <person name="Page M.D."/>
            <person name="Pan J."/>
            <person name="Pootakham W."/>
            <person name="Roje S."/>
            <person name="Rose A."/>
            <person name="Stahlberg E."/>
            <person name="Terauchi A.M."/>
            <person name="Yang P."/>
            <person name="Ball S."/>
            <person name="Bowler C."/>
            <person name="Dieckmann C.L."/>
            <person name="Gladyshev V.N."/>
            <person name="Green P."/>
            <person name="Jorgensen R."/>
            <person name="Mayfield S."/>
            <person name="Mueller-Roeber B."/>
            <person name="Rajamani S."/>
            <person name="Sayre R.T."/>
            <person name="Brokstein P."/>
            <person name="Dubchak I."/>
            <person name="Goodstein D."/>
            <person name="Hornick L."/>
            <person name="Huang Y.W."/>
            <person name="Jhaveri J."/>
            <person name="Luo Y."/>
            <person name="Martinez D."/>
            <person name="Ngau W.C."/>
            <person name="Otillar B."/>
            <person name="Poliakov A."/>
            <person name="Porter A."/>
            <person name="Szajkowski L."/>
            <person name="Werner G."/>
            <person name="Zhou K."/>
            <person name="Grigoriev I.V."/>
            <person name="Rokhsar D.S."/>
            <person name="Grossman A.R."/>
        </authorList>
    </citation>
    <scope>NUCLEOTIDE SEQUENCE [LARGE SCALE GENOMIC DNA]</scope>
    <source>
        <strain evidence="3">CC-503</strain>
    </source>
</reference>
<keyword evidence="1" id="KW-0732">Signal</keyword>
<organism evidence="2 3">
    <name type="scientific">Chlamydomonas reinhardtii</name>
    <name type="common">Chlamydomonas smithii</name>
    <dbReference type="NCBI Taxonomy" id="3055"/>
    <lineage>
        <taxon>Eukaryota</taxon>
        <taxon>Viridiplantae</taxon>
        <taxon>Chlorophyta</taxon>
        <taxon>core chlorophytes</taxon>
        <taxon>Chlorophyceae</taxon>
        <taxon>CS clade</taxon>
        <taxon>Chlamydomonadales</taxon>
        <taxon>Chlamydomonadaceae</taxon>
        <taxon>Chlamydomonas</taxon>
    </lineage>
</organism>
<evidence type="ECO:0000313" key="3">
    <source>
        <dbReference type="Proteomes" id="UP000006906"/>
    </source>
</evidence>
<name>A0A2K3DXW7_CHLRE</name>
<accession>A0A2K3DXW7</accession>
<dbReference type="EMBL" id="CM008964">
    <property type="protein sequence ID" value="PNW85365.1"/>
    <property type="molecule type" value="Genomic_DNA"/>
</dbReference>
<dbReference type="GeneID" id="66052908"/>
<sequence length="119" mass="13523">MAQSKSASCGVLALLLLALLLGVEGAMHDRKRGLKTHGLSDDEIKDVMKDHDPHHIIHKHTHREGMKEHPEVKRYLEWREMHKDGHPEAAAAFAGKIPHDFLAHLLEHEAPESEQREEL</sequence>
<proteinExistence type="predicted"/>
<dbReference type="Proteomes" id="UP000006906">
    <property type="component" value="Chromosome 3"/>
</dbReference>
<protein>
    <submittedName>
        <fullName evidence="2">Uncharacterized protein</fullName>
    </submittedName>
</protein>